<evidence type="ECO:0000313" key="2">
    <source>
        <dbReference type="Proteomes" id="UP001197247"/>
    </source>
</evidence>
<evidence type="ECO:0000313" key="1">
    <source>
        <dbReference type="EMBL" id="MBT0768119.1"/>
    </source>
</evidence>
<gene>
    <name evidence="1" type="ORF">KIH74_04250</name>
</gene>
<dbReference type="EMBL" id="JAHBAY010000001">
    <property type="protein sequence ID" value="MBT0768119.1"/>
    <property type="molecule type" value="Genomic_DNA"/>
</dbReference>
<reference evidence="1 2" key="1">
    <citation type="submission" date="2021-05" db="EMBL/GenBank/DDBJ databases">
        <title>Kineosporia and Streptomyces sp. nov. two new marine actinobacteria isolated from Coral.</title>
        <authorList>
            <person name="Buangrab K."/>
            <person name="Sutthacheep M."/>
            <person name="Yeemin T."/>
            <person name="Harunari E."/>
            <person name="Igarashi Y."/>
            <person name="Kanchanasin P."/>
            <person name="Tanasupawat S."/>
            <person name="Phongsopitanun W."/>
        </authorList>
    </citation>
    <scope>NUCLEOTIDE SEQUENCE [LARGE SCALE GENOMIC DNA]</scope>
    <source>
        <strain evidence="1 2">J2-2</strain>
    </source>
</reference>
<keyword evidence="2" id="KW-1185">Reference proteome</keyword>
<dbReference type="RefSeq" id="WP_214154373.1">
    <property type="nucleotide sequence ID" value="NZ_JAHBAY010000001.1"/>
</dbReference>
<protein>
    <submittedName>
        <fullName evidence="1">Uncharacterized protein</fullName>
    </submittedName>
</protein>
<proteinExistence type="predicted"/>
<dbReference type="Proteomes" id="UP001197247">
    <property type="component" value="Unassembled WGS sequence"/>
</dbReference>
<organism evidence="1 2">
    <name type="scientific">Kineosporia corallincola</name>
    <dbReference type="NCBI Taxonomy" id="2835133"/>
    <lineage>
        <taxon>Bacteria</taxon>
        <taxon>Bacillati</taxon>
        <taxon>Actinomycetota</taxon>
        <taxon>Actinomycetes</taxon>
        <taxon>Kineosporiales</taxon>
        <taxon>Kineosporiaceae</taxon>
        <taxon>Kineosporia</taxon>
    </lineage>
</organism>
<accession>A0ABS5TCG9</accession>
<comment type="caution">
    <text evidence="1">The sequence shown here is derived from an EMBL/GenBank/DDBJ whole genome shotgun (WGS) entry which is preliminary data.</text>
</comment>
<sequence length="232" mass="25310">MPTELLDVERTLTALRERILVPGESVTDIHAGKRSLWVETSVRGLLVSRPQWQLAAEPWADDVLEVKGDEPMTHTERELFGLVHAKDGSSYALGLHRDDDLAALASRLTLPPGQAVQPVALAEMIALLGTGGHFHGALIEGSAGGDPLLERFPQAGEIESWLHPVRWQRVDGEVRLKFFSYSVYPTDEGRVVGVDAWAVTAPAAGETRIRRDRVAELAIGMDGELGEVRLLG</sequence>
<name>A0ABS5TCG9_9ACTN</name>